<proteinExistence type="predicted"/>
<evidence type="ECO:0000313" key="2">
    <source>
        <dbReference type="Proteomes" id="UP001596191"/>
    </source>
</evidence>
<accession>A0ABW1TM67</accession>
<gene>
    <name evidence="1" type="ORF">ACFQET_03645</name>
</gene>
<dbReference type="RefSeq" id="WP_125639756.1">
    <property type="nucleotide sequence ID" value="NZ_JBHSSJ010000003.1"/>
</dbReference>
<evidence type="ECO:0000313" key="1">
    <source>
        <dbReference type="EMBL" id="MFC6274604.1"/>
    </source>
</evidence>
<dbReference type="SUPFAM" id="SSF53254">
    <property type="entry name" value="Phosphoglycerate mutase-like"/>
    <property type="match status" value="1"/>
</dbReference>
<sequence>MTRKGSCFKLKLYFVRHGKTQWNLEGRFQGAGGDSPLLDESYRQMVQVGQFLRAVPFQHVYSSPIKRARVTAEHILTELDQTIPLTLMSRLEEFHLGKLEGMRFDDVQAQFSAELDGFRNHPDQYSTDRIGGETFDEVIQRMTPAIDAIVAANPDPKDNVLVVSHGAALNAEVNALLGTPLPDLRHRGGLRNTSVTILETAPGKPYQLIDWNDTSFLTEAADPTDTI</sequence>
<dbReference type="InterPro" id="IPR050275">
    <property type="entry name" value="PGM_Phosphatase"/>
</dbReference>
<keyword evidence="1" id="KW-0378">Hydrolase</keyword>
<dbReference type="Proteomes" id="UP001596191">
    <property type="component" value="Unassembled WGS sequence"/>
</dbReference>
<dbReference type="Pfam" id="PF00300">
    <property type="entry name" value="His_Phos_1"/>
    <property type="match status" value="1"/>
</dbReference>
<reference evidence="2" key="1">
    <citation type="journal article" date="2019" name="Int. J. Syst. Evol. Microbiol.">
        <title>The Global Catalogue of Microorganisms (GCM) 10K type strain sequencing project: providing services to taxonomists for standard genome sequencing and annotation.</title>
        <authorList>
            <consortium name="The Broad Institute Genomics Platform"/>
            <consortium name="The Broad Institute Genome Sequencing Center for Infectious Disease"/>
            <person name="Wu L."/>
            <person name="Ma J."/>
        </authorList>
    </citation>
    <scope>NUCLEOTIDE SEQUENCE [LARGE SCALE GENOMIC DNA]</scope>
    <source>
        <strain evidence="2">CCM 8907</strain>
    </source>
</reference>
<organism evidence="1 2">
    <name type="scientific">Levilactobacillus tangyuanensis</name>
    <dbReference type="NCBI Taxonomy" id="2486021"/>
    <lineage>
        <taxon>Bacteria</taxon>
        <taxon>Bacillati</taxon>
        <taxon>Bacillota</taxon>
        <taxon>Bacilli</taxon>
        <taxon>Lactobacillales</taxon>
        <taxon>Lactobacillaceae</taxon>
        <taxon>Levilactobacillus</taxon>
    </lineage>
</organism>
<dbReference type="EMBL" id="JBHSSJ010000003">
    <property type="protein sequence ID" value="MFC6274604.1"/>
    <property type="molecule type" value="Genomic_DNA"/>
</dbReference>
<dbReference type="InterPro" id="IPR013078">
    <property type="entry name" value="His_Pase_superF_clade-1"/>
</dbReference>
<dbReference type="InterPro" id="IPR029033">
    <property type="entry name" value="His_PPase_superfam"/>
</dbReference>
<dbReference type="SMART" id="SM00855">
    <property type="entry name" value="PGAM"/>
    <property type="match status" value="1"/>
</dbReference>
<keyword evidence="2" id="KW-1185">Reference proteome</keyword>
<dbReference type="EC" id="3.1.3.-" evidence="1"/>
<dbReference type="PANTHER" id="PTHR48100:SF1">
    <property type="entry name" value="HISTIDINE PHOSPHATASE FAMILY PROTEIN-RELATED"/>
    <property type="match status" value="1"/>
</dbReference>
<name>A0ABW1TM67_9LACO</name>
<dbReference type="CDD" id="cd07067">
    <property type="entry name" value="HP_PGM_like"/>
    <property type="match status" value="1"/>
</dbReference>
<dbReference type="PANTHER" id="PTHR48100">
    <property type="entry name" value="BROAD-SPECIFICITY PHOSPHATASE YOR283W-RELATED"/>
    <property type="match status" value="1"/>
</dbReference>
<comment type="caution">
    <text evidence="1">The sequence shown here is derived from an EMBL/GenBank/DDBJ whole genome shotgun (WGS) entry which is preliminary data.</text>
</comment>
<dbReference type="Gene3D" id="3.40.50.1240">
    <property type="entry name" value="Phosphoglycerate mutase-like"/>
    <property type="match status" value="1"/>
</dbReference>
<protein>
    <submittedName>
        <fullName evidence="1">Histidine phosphatase family protein</fullName>
        <ecNumber evidence="1">3.1.3.-</ecNumber>
    </submittedName>
</protein>
<dbReference type="GO" id="GO:0016787">
    <property type="term" value="F:hydrolase activity"/>
    <property type="evidence" value="ECO:0007669"/>
    <property type="project" value="UniProtKB-KW"/>
</dbReference>